<dbReference type="OrthoDB" id="9788984at2"/>
<dbReference type="RefSeq" id="WP_083563138.1">
    <property type="nucleotide sequence ID" value="NZ_AQQV01000004.1"/>
</dbReference>
<keyword evidence="3" id="KW-1185">Reference proteome</keyword>
<reference evidence="2 3" key="1">
    <citation type="submission" date="2013-04" db="EMBL/GenBank/DDBJ databases">
        <title>Oceanococcus atlanticus 22II-S10r2 Genome Sequencing.</title>
        <authorList>
            <person name="Lai Q."/>
            <person name="Li G."/>
            <person name="Shao Z."/>
        </authorList>
    </citation>
    <scope>NUCLEOTIDE SEQUENCE [LARGE SCALE GENOMIC DNA]</scope>
    <source>
        <strain evidence="2 3">22II-S10r2</strain>
    </source>
</reference>
<evidence type="ECO:0000313" key="2">
    <source>
        <dbReference type="EMBL" id="ORE85500.1"/>
    </source>
</evidence>
<dbReference type="InterPro" id="IPR007456">
    <property type="entry name" value="Smg"/>
</dbReference>
<evidence type="ECO:0000313" key="3">
    <source>
        <dbReference type="Proteomes" id="UP000192342"/>
    </source>
</evidence>
<dbReference type="Pfam" id="PF04361">
    <property type="entry name" value="DUF494"/>
    <property type="match status" value="1"/>
</dbReference>
<dbReference type="Proteomes" id="UP000192342">
    <property type="component" value="Unassembled WGS sequence"/>
</dbReference>
<dbReference type="HAMAP" id="MF_00598">
    <property type="entry name" value="Smg"/>
    <property type="match status" value="1"/>
</dbReference>
<accession>A0A1Y1SAQ6</accession>
<dbReference type="STRING" id="1317117.ATO7_14798"/>
<dbReference type="PANTHER" id="PTHR38692">
    <property type="entry name" value="PROTEIN SMG"/>
    <property type="match status" value="1"/>
</dbReference>
<dbReference type="PANTHER" id="PTHR38692:SF1">
    <property type="entry name" value="PROTEIN SMG"/>
    <property type="match status" value="1"/>
</dbReference>
<dbReference type="EMBL" id="AQQV01000004">
    <property type="protein sequence ID" value="ORE85500.1"/>
    <property type="molecule type" value="Genomic_DNA"/>
</dbReference>
<evidence type="ECO:0000256" key="1">
    <source>
        <dbReference type="HAMAP-Rule" id="MF_00598"/>
    </source>
</evidence>
<organism evidence="2 3">
    <name type="scientific">Oceanococcus atlanticus</name>
    <dbReference type="NCBI Taxonomy" id="1317117"/>
    <lineage>
        <taxon>Bacteria</taxon>
        <taxon>Pseudomonadati</taxon>
        <taxon>Pseudomonadota</taxon>
        <taxon>Gammaproteobacteria</taxon>
        <taxon>Chromatiales</taxon>
        <taxon>Oceanococcaceae</taxon>
        <taxon>Oceanococcus</taxon>
    </lineage>
</organism>
<comment type="similarity">
    <text evidence="1">Belongs to the Smg family.</text>
</comment>
<name>A0A1Y1SAQ6_9GAMM</name>
<gene>
    <name evidence="1" type="primary">smg</name>
    <name evidence="2" type="ORF">ATO7_14798</name>
</gene>
<comment type="caution">
    <text evidence="2">The sequence shown here is derived from an EMBL/GenBank/DDBJ whole genome shotgun (WGS) entry which is preliminary data.</text>
</comment>
<proteinExistence type="inferred from homology"/>
<dbReference type="AlphaFoldDB" id="A0A1Y1SAQ6"/>
<sequence>MQPKESILDVLLYLFENYFDDDLEPVTDQTTLETELEAAGFPREEIEHAFDWLADLEEHRERSHFTAQDSIRVFADSEMLRLNTDCRGFLLHVERLGILSAEARETVIDRLLALNDEDIGEDQAKWVILMVLFAQPGEEDAFQRMEDLVYDPQGQWMH</sequence>
<protein>
    <recommendedName>
        <fullName evidence="1">Protein Smg homolog</fullName>
    </recommendedName>
</protein>